<proteinExistence type="inferred from homology"/>
<evidence type="ECO:0000256" key="4">
    <source>
        <dbReference type="ARBA" id="ARBA00023140"/>
    </source>
</evidence>
<dbReference type="GO" id="GO:0016405">
    <property type="term" value="F:CoA-ligase activity"/>
    <property type="evidence" value="ECO:0007669"/>
    <property type="project" value="TreeGrafter"/>
</dbReference>
<name>A0A8J2JR82_9HEXA</name>
<dbReference type="PROSITE" id="PS00455">
    <property type="entry name" value="AMP_BINDING"/>
    <property type="match status" value="1"/>
</dbReference>
<dbReference type="GO" id="GO:0005777">
    <property type="term" value="C:peroxisome"/>
    <property type="evidence" value="ECO:0007669"/>
    <property type="project" value="UniProtKB-SubCell"/>
</dbReference>
<feature type="domain" description="AMP-dependent synthetase/ligase" evidence="5">
    <location>
        <begin position="50"/>
        <end position="401"/>
    </location>
</feature>
<dbReference type="PANTHER" id="PTHR24096">
    <property type="entry name" value="LONG-CHAIN-FATTY-ACID--COA LIGASE"/>
    <property type="match status" value="1"/>
</dbReference>
<dbReference type="InterPro" id="IPR000873">
    <property type="entry name" value="AMP-dep_synth/lig_dom"/>
</dbReference>
<organism evidence="7 8">
    <name type="scientific">Allacma fusca</name>
    <dbReference type="NCBI Taxonomy" id="39272"/>
    <lineage>
        <taxon>Eukaryota</taxon>
        <taxon>Metazoa</taxon>
        <taxon>Ecdysozoa</taxon>
        <taxon>Arthropoda</taxon>
        <taxon>Hexapoda</taxon>
        <taxon>Collembola</taxon>
        <taxon>Symphypleona</taxon>
        <taxon>Sminthuridae</taxon>
        <taxon>Allacma</taxon>
    </lineage>
</organism>
<evidence type="ECO:0000259" key="5">
    <source>
        <dbReference type="Pfam" id="PF00501"/>
    </source>
</evidence>
<keyword evidence="4" id="KW-0576">Peroxisome</keyword>
<evidence type="ECO:0000256" key="3">
    <source>
        <dbReference type="ARBA" id="ARBA00022598"/>
    </source>
</evidence>
<dbReference type="EMBL" id="CAJVCH010106361">
    <property type="protein sequence ID" value="CAG7724168.1"/>
    <property type="molecule type" value="Genomic_DNA"/>
</dbReference>
<dbReference type="Pfam" id="PF13193">
    <property type="entry name" value="AMP-binding_C"/>
    <property type="match status" value="1"/>
</dbReference>
<gene>
    <name evidence="7" type="ORF">AFUS01_LOCUS13205</name>
</gene>
<comment type="caution">
    <text evidence="7">The sequence shown here is derived from an EMBL/GenBank/DDBJ whole genome shotgun (WGS) entry which is preliminary data.</text>
</comment>
<dbReference type="OrthoDB" id="10253869at2759"/>
<comment type="similarity">
    <text evidence="2">Belongs to the ATP-dependent AMP-binding enzyme family.</text>
</comment>
<dbReference type="Proteomes" id="UP000708208">
    <property type="component" value="Unassembled WGS sequence"/>
</dbReference>
<dbReference type="AlphaFoldDB" id="A0A8J2JR82"/>
<accession>A0A8J2JR82</accession>
<sequence length="547" mass="60320">MFVDGTLYSPYEHQDIQPEESTAVEFLLNRLIDLEGAGLGSNKWLTNAETGEFISVEEADPMSRKIASGMFKRGMRHGDVMLYSSHEATWLHVFIFGVWRANGTMRASYPEDSIDTIVDRILESKIKWILCDPNSAVEALSAAVKVPWEVEVISFGNPPKGCISAHEIMNDDGSAFPAFSLQEEDMGLILNTSGTTGASKGAVHTQRGLAKIFGTYAQTFSNQVYGGMLTMGRPTHITGSCIPFAALSAGKGLLQLNNVTMENIFHAVHHYKPEGIFGFPKYLLYLANSPDASKYDFSSLRVVSTGGVVITPSFVQTMECKLGVRVVNGYGMTECGLFTSTRSYDPNSESKILENIPDFSVGKLVPGTTLQVRDIDTGKPLGPNKEGELCFKNELMCAGYLNKREESEKTFPDGWLRTGDVGYFDENGFVFVVDRIKEIFKYYNNHISPSELENIIQRHPAVNNVCVVGVPDPEGGDSVPRAFVTLKDVNVSAHEIRQFANENMASYKKLRGGLIVLPELPVGKTGKLERRVLSKIQISIPKEMSTF</sequence>
<evidence type="ECO:0000313" key="7">
    <source>
        <dbReference type="EMBL" id="CAG7724168.1"/>
    </source>
</evidence>
<keyword evidence="8" id="KW-1185">Reference proteome</keyword>
<dbReference type="InterPro" id="IPR025110">
    <property type="entry name" value="AMP-bd_C"/>
</dbReference>
<dbReference type="PANTHER" id="PTHR24096:SF149">
    <property type="entry name" value="AMP-BINDING DOMAIN-CONTAINING PROTEIN-RELATED"/>
    <property type="match status" value="1"/>
</dbReference>
<evidence type="ECO:0000256" key="2">
    <source>
        <dbReference type="ARBA" id="ARBA00006432"/>
    </source>
</evidence>
<evidence type="ECO:0000313" key="8">
    <source>
        <dbReference type="Proteomes" id="UP000708208"/>
    </source>
</evidence>
<evidence type="ECO:0000256" key="1">
    <source>
        <dbReference type="ARBA" id="ARBA00004275"/>
    </source>
</evidence>
<dbReference type="Pfam" id="PF00501">
    <property type="entry name" value="AMP-binding"/>
    <property type="match status" value="1"/>
</dbReference>
<reference evidence="7" key="1">
    <citation type="submission" date="2021-06" db="EMBL/GenBank/DDBJ databases">
        <authorList>
            <person name="Hodson N. C."/>
            <person name="Mongue J. A."/>
            <person name="Jaron S. K."/>
        </authorList>
    </citation>
    <scope>NUCLEOTIDE SEQUENCE</scope>
</reference>
<protein>
    <submittedName>
        <fullName evidence="7">Uncharacterized protein</fullName>
    </submittedName>
</protein>
<feature type="domain" description="AMP-binding enzyme C-terminal" evidence="6">
    <location>
        <begin position="451"/>
        <end position="527"/>
    </location>
</feature>
<dbReference type="InterPro" id="IPR020845">
    <property type="entry name" value="AMP-binding_CS"/>
</dbReference>
<keyword evidence="3" id="KW-0436">Ligase</keyword>
<comment type="subcellular location">
    <subcellularLocation>
        <location evidence="1">Peroxisome</location>
    </subcellularLocation>
</comment>
<evidence type="ECO:0000259" key="6">
    <source>
        <dbReference type="Pfam" id="PF13193"/>
    </source>
</evidence>